<dbReference type="SUPFAM" id="SSF53448">
    <property type="entry name" value="Nucleotide-diphospho-sugar transferases"/>
    <property type="match status" value="1"/>
</dbReference>
<dbReference type="GO" id="GO:0016758">
    <property type="term" value="F:hexosyltransferase activity"/>
    <property type="evidence" value="ECO:0007669"/>
    <property type="project" value="UniProtKB-ARBA"/>
</dbReference>
<dbReference type="Proteomes" id="UP000326251">
    <property type="component" value="Unassembled WGS sequence"/>
</dbReference>
<name>A0A5J5E022_9BIFI</name>
<evidence type="ECO:0000313" key="2">
    <source>
        <dbReference type="EMBL" id="KAA8822413.1"/>
    </source>
</evidence>
<accession>A0A5J5E022</accession>
<dbReference type="Pfam" id="PF00535">
    <property type="entry name" value="Glycos_transf_2"/>
    <property type="match status" value="1"/>
</dbReference>
<dbReference type="InterPro" id="IPR029044">
    <property type="entry name" value="Nucleotide-diphossugar_trans"/>
</dbReference>
<keyword evidence="2" id="KW-0808">Transferase</keyword>
<dbReference type="Gene3D" id="3.90.550.10">
    <property type="entry name" value="Spore Coat Polysaccharide Biosynthesis Protein SpsA, Chain A"/>
    <property type="match status" value="1"/>
</dbReference>
<organism evidence="2 3">
    <name type="scientific">Bifidobacterium reuteri</name>
    <dbReference type="NCBI Taxonomy" id="983706"/>
    <lineage>
        <taxon>Bacteria</taxon>
        <taxon>Bacillati</taxon>
        <taxon>Actinomycetota</taxon>
        <taxon>Actinomycetes</taxon>
        <taxon>Bifidobacteriales</taxon>
        <taxon>Bifidobacteriaceae</taxon>
        <taxon>Bifidobacterium</taxon>
    </lineage>
</organism>
<dbReference type="PANTHER" id="PTHR22916:SF3">
    <property type="entry name" value="UDP-GLCNAC:BETAGAL BETA-1,3-N-ACETYLGLUCOSAMINYLTRANSFERASE-LIKE PROTEIN 1"/>
    <property type="match status" value="1"/>
</dbReference>
<gene>
    <name evidence="2" type="ORF">EMO92_11125</name>
</gene>
<dbReference type="InterPro" id="IPR001173">
    <property type="entry name" value="Glyco_trans_2-like"/>
</dbReference>
<dbReference type="RefSeq" id="WP_150336093.1">
    <property type="nucleotide sequence ID" value="NZ_RZUG01000035.1"/>
</dbReference>
<reference evidence="2 3" key="1">
    <citation type="journal article" date="2019" name="Syst. Appl. Microbiol.">
        <title>Characterization of Bifidobacterium species in feaces of the Egyptian fruit bat: Description of B. vespertilionis sp. nov. and B. rousetti sp. nov.</title>
        <authorList>
            <person name="Modesto M."/>
            <person name="Satti M."/>
            <person name="Watanabe K."/>
            <person name="Puglisi E."/>
            <person name="Morelli L."/>
            <person name="Huang C.-H."/>
            <person name="Liou J.-S."/>
            <person name="Miyashita M."/>
            <person name="Tamura T."/>
            <person name="Saito S."/>
            <person name="Mori K."/>
            <person name="Huang L."/>
            <person name="Sciavilla P."/>
            <person name="Sandri C."/>
            <person name="Spiezio C."/>
            <person name="Vitali F."/>
            <person name="Cavalieri D."/>
            <person name="Perpetuini G."/>
            <person name="Tofalo R."/>
            <person name="Bonetti A."/>
            <person name="Arita M."/>
            <person name="Mattarelli P."/>
        </authorList>
    </citation>
    <scope>NUCLEOTIDE SEQUENCE [LARGE SCALE GENOMIC DNA]</scope>
    <source>
        <strain evidence="2 3">RST19</strain>
    </source>
</reference>
<sequence>MQLIVSQKDRLELGSYSEQPNGECMVGKDVFKHAAPDLDLSVIVPCYNVERYVAQCLDSLLCQQTQYAFEVIAVNDGATDGTGRILDEYASRFDTLHVINRENGGLAAARNTGIREARGRYLTFVDSDDYVSDGFIESAMATAIRENADVVATGQISFDESREYKKLMPHDDHDRSVLTGTAWGKMFKRELLARVVFPEGYWFEDTPLRHLIYPRIDRYASVCDCSYMYRHNLQGINLSSKGKPKALDTVYITDLVFRHVEKIAPQGYLDGSVFRAVACNQFYLNQCRIEGLPKACRKLVFRIQSDFYHTHLKSNGPSTPVNSPLYVTAMSLRSFTLAKISVKAAFLNRAVKVLGRLFLVVKKHNS</sequence>
<protein>
    <submittedName>
        <fullName evidence="2">Glycosyltransferase</fullName>
    </submittedName>
</protein>
<feature type="domain" description="Glycosyltransferase 2-like" evidence="1">
    <location>
        <begin position="41"/>
        <end position="167"/>
    </location>
</feature>
<dbReference type="AlphaFoldDB" id="A0A5J5E022"/>
<proteinExistence type="predicted"/>
<comment type="caution">
    <text evidence="2">The sequence shown here is derived from an EMBL/GenBank/DDBJ whole genome shotgun (WGS) entry which is preliminary data.</text>
</comment>
<dbReference type="CDD" id="cd00761">
    <property type="entry name" value="Glyco_tranf_GTA_type"/>
    <property type="match status" value="1"/>
</dbReference>
<evidence type="ECO:0000259" key="1">
    <source>
        <dbReference type="Pfam" id="PF00535"/>
    </source>
</evidence>
<dbReference type="PANTHER" id="PTHR22916">
    <property type="entry name" value="GLYCOSYLTRANSFERASE"/>
    <property type="match status" value="1"/>
</dbReference>
<dbReference type="EMBL" id="RZUG01000035">
    <property type="protein sequence ID" value="KAA8822413.1"/>
    <property type="molecule type" value="Genomic_DNA"/>
</dbReference>
<evidence type="ECO:0000313" key="3">
    <source>
        <dbReference type="Proteomes" id="UP000326251"/>
    </source>
</evidence>